<evidence type="ECO:0000313" key="3">
    <source>
        <dbReference type="Proteomes" id="UP001370100"/>
    </source>
</evidence>
<proteinExistence type="predicted"/>
<reference evidence="2 3" key="1">
    <citation type="submission" date="2024-03" db="EMBL/GenBank/DDBJ databases">
        <title>Actinomycetospora sp. OC33-EN06, a novel actinomycete isolated from wild orchid (Aerides multiflora).</title>
        <authorList>
            <person name="Suriyachadkun C."/>
        </authorList>
    </citation>
    <scope>NUCLEOTIDE SEQUENCE [LARGE SCALE GENOMIC DNA]</scope>
    <source>
        <strain evidence="2 3">OC33-EN06</strain>
    </source>
</reference>
<evidence type="ECO:0000256" key="1">
    <source>
        <dbReference type="SAM" id="Phobius"/>
    </source>
</evidence>
<dbReference type="EMBL" id="JBBEGL010000007">
    <property type="protein sequence ID" value="MEJ2889492.1"/>
    <property type="molecule type" value="Genomic_DNA"/>
</dbReference>
<keyword evidence="1" id="KW-0812">Transmembrane</keyword>
<feature type="transmembrane region" description="Helical" evidence="1">
    <location>
        <begin position="21"/>
        <end position="41"/>
    </location>
</feature>
<dbReference type="Proteomes" id="UP001370100">
    <property type="component" value="Unassembled WGS sequence"/>
</dbReference>
<sequence>MSEQVRPAPRPTPRRPTRLRGWVSLGMLLAFYVVGGLHEFAPELAAVVGLGR</sequence>
<gene>
    <name evidence="2" type="ORF">WCD41_23735</name>
</gene>
<evidence type="ECO:0000313" key="2">
    <source>
        <dbReference type="EMBL" id="MEJ2889492.1"/>
    </source>
</evidence>
<dbReference type="RefSeq" id="WP_337717114.1">
    <property type="nucleotide sequence ID" value="NZ_JBBEGL010000007.1"/>
</dbReference>
<keyword evidence="3" id="KW-1185">Reference proteome</keyword>
<keyword evidence="1" id="KW-0472">Membrane</keyword>
<protein>
    <recommendedName>
        <fullName evidence="4">MFS transporter</fullName>
    </recommendedName>
</protein>
<organism evidence="2 3">
    <name type="scientific">Actinomycetospora aeridis</name>
    <dbReference type="NCBI Taxonomy" id="3129231"/>
    <lineage>
        <taxon>Bacteria</taxon>
        <taxon>Bacillati</taxon>
        <taxon>Actinomycetota</taxon>
        <taxon>Actinomycetes</taxon>
        <taxon>Pseudonocardiales</taxon>
        <taxon>Pseudonocardiaceae</taxon>
        <taxon>Actinomycetospora</taxon>
    </lineage>
</organism>
<evidence type="ECO:0008006" key="4">
    <source>
        <dbReference type="Google" id="ProtNLM"/>
    </source>
</evidence>
<accession>A0ABU8NC64</accession>
<name>A0ABU8NC64_9PSEU</name>
<keyword evidence="1" id="KW-1133">Transmembrane helix</keyword>
<comment type="caution">
    <text evidence="2">The sequence shown here is derived from an EMBL/GenBank/DDBJ whole genome shotgun (WGS) entry which is preliminary data.</text>
</comment>